<feature type="signal peptide" evidence="1">
    <location>
        <begin position="1"/>
        <end position="17"/>
    </location>
</feature>
<gene>
    <name evidence="3" type="ORF">DGYR_LOCUS11606</name>
</gene>
<evidence type="ECO:0000259" key="2">
    <source>
        <dbReference type="PROSITE" id="PS50835"/>
    </source>
</evidence>
<evidence type="ECO:0000313" key="3">
    <source>
        <dbReference type="EMBL" id="CAD5123994.1"/>
    </source>
</evidence>
<dbReference type="PROSITE" id="PS50835">
    <property type="entry name" value="IG_LIKE"/>
    <property type="match status" value="1"/>
</dbReference>
<dbReference type="Gene3D" id="2.60.40.10">
    <property type="entry name" value="Immunoglobulins"/>
    <property type="match status" value="1"/>
</dbReference>
<dbReference type="EMBL" id="CAJFCJ010000020">
    <property type="protein sequence ID" value="CAD5123994.1"/>
    <property type="molecule type" value="Genomic_DNA"/>
</dbReference>
<organism evidence="3 4">
    <name type="scientific">Dimorphilus gyrociliatus</name>
    <dbReference type="NCBI Taxonomy" id="2664684"/>
    <lineage>
        <taxon>Eukaryota</taxon>
        <taxon>Metazoa</taxon>
        <taxon>Spiralia</taxon>
        <taxon>Lophotrochozoa</taxon>
        <taxon>Annelida</taxon>
        <taxon>Polychaeta</taxon>
        <taxon>Polychaeta incertae sedis</taxon>
        <taxon>Dinophilidae</taxon>
        <taxon>Dimorphilus</taxon>
    </lineage>
</organism>
<dbReference type="InterPro" id="IPR013783">
    <property type="entry name" value="Ig-like_fold"/>
</dbReference>
<name>A0A7I8W7Q9_9ANNE</name>
<dbReference type="AlphaFoldDB" id="A0A7I8W7Q9"/>
<evidence type="ECO:0000313" key="4">
    <source>
        <dbReference type="Proteomes" id="UP000549394"/>
    </source>
</evidence>
<keyword evidence="4" id="KW-1185">Reference proteome</keyword>
<dbReference type="InterPro" id="IPR007110">
    <property type="entry name" value="Ig-like_dom"/>
</dbReference>
<feature type="domain" description="Ig-like" evidence="2">
    <location>
        <begin position="118"/>
        <end position="215"/>
    </location>
</feature>
<sequence>MTQTIAFLFLFYQYLTAGTVELIKPGQPFYWQIGTPLKIQCVSSADEVEELQIKTVLDTGSMVVKASKEKKINTQYVEVQPDNLRNLSAIFSELRPGSKRLEFFCTVGSTVDFVEIFPFNLTTSITQVRGKDTSADLKCRATFSDTSNIQLKVANAYWKIGEQTILHNKSMGKYKPKLLQNPREAILDLRIEKVVHKDAGNYTCIFEMSSRVNFTGVAVLNSDLSPADSGYPMHRITTALLILPTVVYVFATRCC</sequence>
<protein>
    <submittedName>
        <fullName evidence="3">DgyrCDS12300</fullName>
    </submittedName>
</protein>
<proteinExistence type="predicted"/>
<feature type="chain" id="PRO_5029897590" evidence="1">
    <location>
        <begin position="18"/>
        <end position="255"/>
    </location>
</feature>
<evidence type="ECO:0000256" key="1">
    <source>
        <dbReference type="SAM" id="SignalP"/>
    </source>
</evidence>
<keyword evidence="1" id="KW-0732">Signal</keyword>
<comment type="caution">
    <text evidence="3">The sequence shown here is derived from an EMBL/GenBank/DDBJ whole genome shotgun (WGS) entry which is preliminary data.</text>
</comment>
<accession>A0A7I8W7Q9</accession>
<dbReference type="Proteomes" id="UP000549394">
    <property type="component" value="Unassembled WGS sequence"/>
</dbReference>
<reference evidence="3 4" key="1">
    <citation type="submission" date="2020-08" db="EMBL/GenBank/DDBJ databases">
        <authorList>
            <person name="Hejnol A."/>
        </authorList>
    </citation>
    <scope>NUCLEOTIDE SEQUENCE [LARGE SCALE GENOMIC DNA]</scope>
</reference>